<dbReference type="EMBL" id="FBWG01000024">
    <property type="protein sequence ID" value="CUX38890.1"/>
    <property type="molecule type" value="Genomic_DNA"/>
</dbReference>
<proteinExistence type="predicted"/>
<dbReference type="Proteomes" id="UP000191987">
    <property type="component" value="Unassembled WGS sequence"/>
</dbReference>
<gene>
    <name evidence="2" type="ORF">AGR7C_Cc70088</name>
</gene>
<reference evidence="2 3" key="1">
    <citation type="submission" date="2016-01" db="EMBL/GenBank/DDBJ databases">
        <authorList>
            <person name="Oliw E.H."/>
        </authorList>
    </citation>
    <scope>NUCLEOTIDE SEQUENCE [LARGE SCALE GENOMIC DNA]</scope>
    <source>
        <strain evidence="2 3">Zutra 3-1</strain>
    </source>
</reference>
<feature type="region of interest" description="Disordered" evidence="1">
    <location>
        <begin position="52"/>
        <end position="78"/>
    </location>
</feature>
<feature type="region of interest" description="Disordered" evidence="1">
    <location>
        <begin position="130"/>
        <end position="158"/>
    </location>
</feature>
<organism evidence="2 3">
    <name type="scientific">Agrobacterium deltaense Zutra 3/1</name>
    <dbReference type="NCBI Taxonomy" id="1183427"/>
    <lineage>
        <taxon>Bacteria</taxon>
        <taxon>Pseudomonadati</taxon>
        <taxon>Pseudomonadota</taxon>
        <taxon>Alphaproteobacteria</taxon>
        <taxon>Hyphomicrobiales</taxon>
        <taxon>Rhizobiaceae</taxon>
        <taxon>Rhizobium/Agrobacterium group</taxon>
        <taxon>Agrobacterium</taxon>
    </lineage>
</organism>
<name>A0A1S7QMF0_9HYPH</name>
<dbReference type="AlphaFoldDB" id="A0A1S7QMF0"/>
<evidence type="ECO:0000256" key="1">
    <source>
        <dbReference type="SAM" id="MobiDB-lite"/>
    </source>
</evidence>
<evidence type="ECO:0000313" key="2">
    <source>
        <dbReference type="EMBL" id="CUX38890.1"/>
    </source>
</evidence>
<accession>A0A1S7QMF0</accession>
<evidence type="ECO:0000313" key="3">
    <source>
        <dbReference type="Proteomes" id="UP000191987"/>
    </source>
</evidence>
<protein>
    <submittedName>
        <fullName evidence="2">Uncharacterized protein</fullName>
    </submittedName>
</protein>
<sequence>MVQTPVPAVISRMPMRVPAAMAIIISHSRATMALKSGPASNCQILVTKDGRMSRPAARTGGMKRPSTPMATVGSPMPVTPLTMPATMKVAKTMSMVVVSKSGTVHSRGHSHFGRDGVGRSLRIERVQLVSSAPPGRRSRQRDEGARATIGRELAPHPTLRATFSPVGRRKRRHTLDPICDGCKRVSSFMFRPQPNYASTLFIALPAT</sequence>